<dbReference type="CDD" id="cd11304">
    <property type="entry name" value="Cadherin_repeat"/>
    <property type="match status" value="1"/>
</dbReference>
<keyword evidence="6" id="KW-1133">Transmembrane helix</keyword>
<evidence type="ECO:0000313" key="10">
    <source>
        <dbReference type="EMBL" id="CEK55127.1"/>
    </source>
</evidence>
<feature type="domain" description="Cadherin" evidence="9">
    <location>
        <begin position="54"/>
        <end position="147"/>
    </location>
</feature>
<dbReference type="AlphaFoldDB" id="A0A0B6YG03"/>
<dbReference type="PRINTS" id="PR00205">
    <property type="entry name" value="CADHERIN"/>
</dbReference>
<feature type="domain" description="Cadherin" evidence="9">
    <location>
        <begin position="3"/>
        <end position="53"/>
    </location>
</feature>
<dbReference type="InterPro" id="IPR002126">
    <property type="entry name" value="Cadherin-like_dom"/>
</dbReference>
<evidence type="ECO:0000256" key="8">
    <source>
        <dbReference type="PROSITE-ProRule" id="PRU00043"/>
    </source>
</evidence>
<feature type="non-terminal residue" evidence="10">
    <location>
        <position position="147"/>
    </location>
</feature>
<organism evidence="10">
    <name type="scientific">Arion vulgaris</name>
    <dbReference type="NCBI Taxonomy" id="1028688"/>
    <lineage>
        <taxon>Eukaryota</taxon>
        <taxon>Metazoa</taxon>
        <taxon>Spiralia</taxon>
        <taxon>Lophotrochozoa</taxon>
        <taxon>Mollusca</taxon>
        <taxon>Gastropoda</taxon>
        <taxon>Heterobranchia</taxon>
        <taxon>Euthyneura</taxon>
        <taxon>Panpulmonata</taxon>
        <taxon>Eupulmonata</taxon>
        <taxon>Stylommatophora</taxon>
        <taxon>Helicina</taxon>
        <taxon>Arionoidea</taxon>
        <taxon>Arionidae</taxon>
        <taxon>Arion</taxon>
    </lineage>
</organism>
<dbReference type="SUPFAM" id="SSF49313">
    <property type="entry name" value="Cadherin-like"/>
    <property type="match status" value="2"/>
</dbReference>
<feature type="non-terminal residue" evidence="10">
    <location>
        <position position="1"/>
    </location>
</feature>
<dbReference type="PANTHER" id="PTHR24026:SF126">
    <property type="entry name" value="PROTOCADHERIN FAT 4"/>
    <property type="match status" value="1"/>
</dbReference>
<keyword evidence="4" id="KW-0677">Repeat</keyword>
<evidence type="ECO:0000256" key="3">
    <source>
        <dbReference type="ARBA" id="ARBA00022729"/>
    </source>
</evidence>
<dbReference type="Gene3D" id="2.60.40.60">
    <property type="entry name" value="Cadherins"/>
    <property type="match status" value="2"/>
</dbReference>
<comment type="subcellular location">
    <subcellularLocation>
        <location evidence="1">Membrane</location>
        <topology evidence="1">Single-pass membrane protein</topology>
    </subcellularLocation>
</comment>
<dbReference type="FunFam" id="2.60.40.60:FF:000033">
    <property type="entry name" value="FAT atypical cadherin 1"/>
    <property type="match status" value="1"/>
</dbReference>
<keyword evidence="7" id="KW-0472">Membrane</keyword>
<dbReference type="SMART" id="SM00112">
    <property type="entry name" value="CA"/>
    <property type="match status" value="2"/>
</dbReference>
<dbReference type="InterPro" id="IPR015919">
    <property type="entry name" value="Cadherin-like_sf"/>
</dbReference>
<protein>
    <recommendedName>
        <fullName evidence="9">Cadherin domain-containing protein</fullName>
    </recommendedName>
</protein>
<evidence type="ECO:0000259" key="9">
    <source>
        <dbReference type="PROSITE" id="PS50268"/>
    </source>
</evidence>
<evidence type="ECO:0000256" key="4">
    <source>
        <dbReference type="ARBA" id="ARBA00022737"/>
    </source>
</evidence>
<dbReference type="GO" id="GO:0005886">
    <property type="term" value="C:plasma membrane"/>
    <property type="evidence" value="ECO:0007669"/>
    <property type="project" value="UniProtKB-SubCell"/>
</dbReference>
<dbReference type="Pfam" id="PF00028">
    <property type="entry name" value="Cadherin"/>
    <property type="match status" value="1"/>
</dbReference>
<proteinExistence type="predicted"/>
<keyword evidence="3" id="KW-0732">Signal</keyword>
<name>A0A0B6YG03_9EUPU</name>
<evidence type="ECO:0000256" key="6">
    <source>
        <dbReference type="ARBA" id="ARBA00022989"/>
    </source>
</evidence>
<accession>A0A0B6YG03</accession>
<evidence type="ECO:0000256" key="5">
    <source>
        <dbReference type="ARBA" id="ARBA00022837"/>
    </source>
</evidence>
<dbReference type="GO" id="GO:0005509">
    <property type="term" value="F:calcium ion binding"/>
    <property type="evidence" value="ECO:0007669"/>
    <property type="project" value="UniProtKB-UniRule"/>
</dbReference>
<dbReference type="GO" id="GO:0007156">
    <property type="term" value="P:homophilic cell adhesion via plasma membrane adhesion molecules"/>
    <property type="evidence" value="ECO:0007669"/>
    <property type="project" value="InterPro"/>
</dbReference>
<gene>
    <name evidence="10" type="primary">ORF24433</name>
</gene>
<evidence type="ECO:0000256" key="7">
    <source>
        <dbReference type="ARBA" id="ARBA00023136"/>
    </source>
</evidence>
<keyword evidence="2" id="KW-0812">Transmembrane</keyword>
<evidence type="ECO:0000256" key="1">
    <source>
        <dbReference type="ARBA" id="ARBA00004167"/>
    </source>
</evidence>
<reference evidence="10" key="1">
    <citation type="submission" date="2014-12" db="EMBL/GenBank/DDBJ databases">
        <title>Insight into the proteome of Arion vulgaris.</title>
        <authorList>
            <person name="Aradska J."/>
            <person name="Bulat T."/>
            <person name="Smidak R."/>
            <person name="Sarate P."/>
            <person name="Gangsoo J."/>
            <person name="Sialana F."/>
            <person name="Bilban M."/>
            <person name="Lubec G."/>
        </authorList>
    </citation>
    <scope>NUCLEOTIDE SEQUENCE</scope>
    <source>
        <tissue evidence="10">Skin</tissue>
    </source>
</reference>
<dbReference type="EMBL" id="HACG01008262">
    <property type="protein sequence ID" value="CEK55127.1"/>
    <property type="molecule type" value="Transcribed_RNA"/>
</dbReference>
<sequence length="147" mass="16375">ARGNIIANISLDHEKTKQLKFQVVATDNGSEPRSTTVDIVVTVTDRNDESPLFEKDRYEFEVMENLPVNTTVNTVLAVDKDSGDNGMISYTILPKDNPFEIRHNGVIVTKDKLDREHREHYSLTIYAVDKGEPSLTGTTAVIITVGD</sequence>
<evidence type="ECO:0000256" key="2">
    <source>
        <dbReference type="ARBA" id="ARBA00022692"/>
    </source>
</evidence>
<keyword evidence="5 8" id="KW-0106">Calcium</keyword>
<dbReference type="PANTHER" id="PTHR24026">
    <property type="entry name" value="FAT ATYPICAL CADHERIN-RELATED"/>
    <property type="match status" value="1"/>
</dbReference>
<dbReference type="PROSITE" id="PS50268">
    <property type="entry name" value="CADHERIN_2"/>
    <property type="match status" value="2"/>
</dbReference>